<dbReference type="InterPro" id="IPR033704">
    <property type="entry name" value="dUTPase_trimeric"/>
</dbReference>
<sequence>MYLSDTRIRKYCMKDKPLIENFISEEVREVNGEKVISYGLNANSYDIRLAEDARLFRDHHEYSLNPKRLEEGYLEPNFVHVNKTKFTGKDSAYIILPPKGFLLAHSVEKFNLPYNMTGFLYCKSTYARLGMNMAPTVLKSGWSGQLVLEIYNQTNNNLILYVGEGIGTIYFAEHESDSELRYRGLYQGQSGVTVARQ</sequence>
<dbReference type="NCBIfam" id="TIGR02274">
    <property type="entry name" value="dCTP_deam"/>
    <property type="match status" value="1"/>
</dbReference>
<dbReference type="PANTHER" id="PTHR42680:SF3">
    <property type="entry name" value="DCTP DEAMINASE"/>
    <property type="match status" value="1"/>
</dbReference>
<dbReference type="GO" id="GO:0006229">
    <property type="term" value="P:dUTP biosynthetic process"/>
    <property type="evidence" value="ECO:0007669"/>
    <property type="project" value="InterPro"/>
</dbReference>
<protein>
    <submittedName>
        <fullName evidence="3">dCTP deaminase dUTPase</fullName>
    </submittedName>
</protein>
<organism evidence="3">
    <name type="scientific">Myoviridae sp. ctLnO19</name>
    <dbReference type="NCBI Taxonomy" id="2825085"/>
    <lineage>
        <taxon>Viruses</taxon>
        <taxon>Duplodnaviria</taxon>
        <taxon>Heunggongvirae</taxon>
        <taxon>Uroviricota</taxon>
        <taxon>Caudoviricetes</taxon>
    </lineage>
</organism>
<proteinExistence type="predicted"/>
<keyword evidence="2" id="KW-0546">Nucleotide metabolism</keyword>
<evidence type="ECO:0000256" key="2">
    <source>
        <dbReference type="ARBA" id="ARBA00023080"/>
    </source>
</evidence>
<dbReference type="PANTHER" id="PTHR42680">
    <property type="entry name" value="DCTP DEAMINASE"/>
    <property type="match status" value="1"/>
</dbReference>
<name>A0A8S5P1A1_9CAUD</name>
<reference evidence="3" key="1">
    <citation type="journal article" date="2021" name="Proc. Natl. Acad. Sci. U.S.A.">
        <title>A Catalog of Tens of Thousands of Viruses from Human Metagenomes Reveals Hidden Associations with Chronic Diseases.</title>
        <authorList>
            <person name="Tisza M.J."/>
            <person name="Buck C.B."/>
        </authorList>
    </citation>
    <scope>NUCLEOTIDE SEQUENCE</scope>
    <source>
        <strain evidence="3">CtLnO19</strain>
    </source>
</reference>
<dbReference type="Pfam" id="PF22769">
    <property type="entry name" value="DCD"/>
    <property type="match status" value="1"/>
</dbReference>
<evidence type="ECO:0000313" key="3">
    <source>
        <dbReference type="EMBL" id="DAE00227.1"/>
    </source>
</evidence>
<dbReference type="Gene3D" id="2.70.40.10">
    <property type="match status" value="1"/>
</dbReference>
<keyword evidence="1" id="KW-0378">Hydrolase</keyword>
<evidence type="ECO:0000256" key="1">
    <source>
        <dbReference type="ARBA" id="ARBA00022801"/>
    </source>
</evidence>
<dbReference type="SUPFAM" id="SSF51283">
    <property type="entry name" value="dUTPase-like"/>
    <property type="match status" value="1"/>
</dbReference>
<accession>A0A8S5P1A1</accession>
<dbReference type="GO" id="GO:0015949">
    <property type="term" value="P:nucleobase-containing small molecule interconversion"/>
    <property type="evidence" value="ECO:0007669"/>
    <property type="project" value="TreeGrafter"/>
</dbReference>
<dbReference type="InterPro" id="IPR011962">
    <property type="entry name" value="dCTP_deaminase"/>
</dbReference>
<dbReference type="GO" id="GO:0008829">
    <property type="term" value="F:dCTP deaminase activity"/>
    <property type="evidence" value="ECO:0007669"/>
    <property type="project" value="InterPro"/>
</dbReference>
<dbReference type="InterPro" id="IPR036157">
    <property type="entry name" value="dUTPase-like_sf"/>
</dbReference>
<dbReference type="EMBL" id="BK015301">
    <property type="protein sequence ID" value="DAE00227.1"/>
    <property type="molecule type" value="Genomic_DNA"/>
</dbReference>
<dbReference type="CDD" id="cd07557">
    <property type="entry name" value="trimeric_dUTPase"/>
    <property type="match status" value="1"/>
</dbReference>